<keyword evidence="2" id="KW-1185">Reference proteome</keyword>
<accession>S3CVU5</accession>
<evidence type="ECO:0000313" key="1">
    <source>
        <dbReference type="EMBL" id="EPE29750.1"/>
    </source>
</evidence>
<dbReference type="HOGENOM" id="CLU_2512821_0_0_1"/>
<gene>
    <name evidence="1" type="ORF">GLAREA_00910</name>
</gene>
<reference evidence="1 2" key="1">
    <citation type="journal article" date="2013" name="BMC Genomics">
        <title>Genomics-driven discovery of the pneumocandin biosynthetic gene cluster in the fungus Glarea lozoyensis.</title>
        <authorList>
            <person name="Chen L."/>
            <person name="Yue Q."/>
            <person name="Zhang X."/>
            <person name="Xiang M."/>
            <person name="Wang C."/>
            <person name="Li S."/>
            <person name="Che Y."/>
            <person name="Ortiz-Lopez F.J."/>
            <person name="Bills G.F."/>
            <person name="Liu X."/>
            <person name="An Z."/>
        </authorList>
    </citation>
    <scope>NUCLEOTIDE SEQUENCE [LARGE SCALE GENOMIC DNA]</scope>
    <source>
        <strain evidence="2">ATCC 20868 / MF5171</strain>
    </source>
</reference>
<name>S3CVU5_GLAL2</name>
<dbReference type="KEGG" id="glz:GLAREA_00910"/>
<evidence type="ECO:0000313" key="2">
    <source>
        <dbReference type="Proteomes" id="UP000016922"/>
    </source>
</evidence>
<organism evidence="1 2">
    <name type="scientific">Glarea lozoyensis (strain ATCC 20868 / MF5171)</name>
    <dbReference type="NCBI Taxonomy" id="1116229"/>
    <lineage>
        <taxon>Eukaryota</taxon>
        <taxon>Fungi</taxon>
        <taxon>Dikarya</taxon>
        <taxon>Ascomycota</taxon>
        <taxon>Pezizomycotina</taxon>
        <taxon>Leotiomycetes</taxon>
        <taxon>Helotiales</taxon>
        <taxon>Helotiaceae</taxon>
        <taxon>Glarea</taxon>
    </lineage>
</organism>
<proteinExistence type="predicted"/>
<dbReference type="GeneID" id="19459968"/>
<sequence>MADPMNLIRPKSRDWLTCDNVLYQPSRKSYKKGPSRRGLHTINSAPGLKALASIDVSKSERNLASSQSPRKRTRIDDEYLFSHWF</sequence>
<dbReference type="RefSeq" id="XP_008083859.1">
    <property type="nucleotide sequence ID" value="XM_008085668.1"/>
</dbReference>
<dbReference type="EMBL" id="KE145367">
    <property type="protein sequence ID" value="EPE29750.1"/>
    <property type="molecule type" value="Genomic_DNA"/>
</dbReference>
<protein>
    <submittedName>
        <fullName evidence="1">Uncharacterized protein</fullName>
    </submittedName>
</protein>
<dbReference type="AlphaFoldDB" id="S3CVU5"/>
<dbReference type="Proteomes" id="UP000016922">
    <property type="component" value="Unassembled WGS sequence"/>
</dbReference>